<organism evidence="1 2">
    <name type="scientific">Rubroshorea leprosula</name>
    <dbReference type="NCBI Taxonomy" id="152421"/>
    <lineage>
        <taxon>Eukaryota</taxon>
        <taxon>Viridiplantae</taxon>
        <taxon>Streptophyta</taxon>
        <taxon>Embryophyta</taxon>
        <taxon>Tracheophyta</taxon>
        <taxon>Spermatophyta</taxon>
        <taxon>Magnoliopsida</taxon>
        <taxon>eudicotyledons</taxon>
        <taxon>Gunneridae</taxon>
        <taxon>Pentapetalae</taxon>
        <taxon>rosids</taxon>
        <taxon>malvids</taxon>
        <taxon>Malvales</taxon>
        <taxon>Dipterocarpaceae</taxon>
        <taxon>Rubroshorea</taxon>
    </lineage>
</organism>
<accession>A0AAV5KWV8</accession>
<comment type="caution">
    <text evidence="1">The sequence shown here is derived from an EMBL/GenBank/DDBJ whole genome shotgun (WGS) entry which is preliminary data.</text>
</comment>
<proteinExistence type="predicted"/>
<protein>
    <submittedName>
        <fullName evidence="1">Uncharacterized protein</fullName>
    </submittedName>
</protein>
<dbReference type="AlphaFoldDB" id="A0AAV5KWV8"/>
<keyword evidence="2" id="KW-1185">Reference proteome</keyword>
<name>A0AAV5KWV8_9ROSI</name>
<dbReference type="Proteomes" id="UP001054252">
    <property type="component" value="Unassembled WGS sequence"/>
</dbReference>
<evidence type="ECO:0000313" key="2">
    <source>
        <dbReference type="Proteomes" id="UP001054252"/>
    </source>
</evidence>
<evidence type="ECO:0000313" key="1">
    <source>
        <dbReference type="EMBL" id="GKV29157.1"/>
    </source>
</evidence>
<dbReference type="EMBL" id="BPVZ01000082">
    <property type="protein sequence ID" value="GKV29157.1"/>
    <property type="molecule type" value="Genomic_DNA"/>
</dbReference>
<gene>
    <name evidence="1" type="ORF">SLEP1_g38112</name>
</gene>
<sequence length="56" mass="6285">MLPQVEKIGADHEISKIPCENIAASCHAIISFKMCFKLVEGCNISSLKLYLCFYFS</sequence>
<reference evidence="1 2" key="1">
    <citation type="journal article" date="2021" name="Commun. Biol.">
        <title>The genome of Shorea leprosula (Dipterocarpaceae) highlights the ecological relevance of drought in aseasonal tropical rainforests.</title>
        <authorList>
            <person name="Ng K.K.S."/>
            <person name="Kobayashi M.J."/>
            <person name="Fawcett J.A."/>
            <person name="Hatakeyama M."/>
            <person name="Paape T."/>
            <person name="Ng C.H."/>
            <person name="Ang C.C."/>
            <person name="Tnah L.H."/>
            <person name="Lee C.T."/>
            <person name="Nishiyama T."/>
            <person name="Sese J."/>
            <person name="O'Brien M.J."/>
            <person name="Copetti D."/>
            <person name="Mohd Noor M.I."/>
            <person name="Ong R.C."/>
            <person name="Putra M."/>
            <person name="Sireger I.Z."/>
            <person name="Indrioko S."/>
            <person name="Kosugi Y."/>
            <person name="Izuno A."/>
            <person name="Isagi Y."/>
            <person name="Lee S.L."/>
            <person name="Shimizu K.K."/>
        </authorList>
    </citation>
    <scope>NUCLEOTIDE SEQUENCE [LARGE SCALE GENOMIC DNA]</scope>
    <source>
        <strain evidence="1">214</strain>
    </source>
</reference>